<feature type="compositionally biased region" description="Polar residues" evidence="1">
    <location>
        <begin position="7"/>
        <end position="16"/>
    </location>
</feature>
<name>A0A8X7V6E3_BRACI</name>
<dbReference type="Proteomes" id="UP000886595">
    <property type="component" value="Unassembled WGS sequence"/>
</dbReference>
<evidence type="ECO:0000313" key="3">
    <source>
        <dbReference type="Proteomes" id="UP000886595"/>
    </source>
</evidence>
<protein>
    <submittedName>
        <fullName evidence="2">Uncharacterized protein</fullName>
    </submittedName>
</protein>
<proteinExistence type="predicted"/>
<dbReference type="AlphaFoldDB" id="A0A8X7V6E3"/>
<reference evidence="2 3" key="1">
    <citation type="submission" date="2020-02" db="EMBL/GenBank/DDBJ databases">
        <authorList>
            <person name="Ma Q."/>
            <person name="Huang Y."/>
            <person name="Song X."/>
            <person name="Pei D."/>
        </authorList>
    </citation>
    <scope>NUCLEOTIDE SEQUENCE [LARGE SCALE GENOMIC DNA]</scope>
    <source>
        <strain evidence="2">Sxm20200214</strain>
        <tissue evidence="2">Leaf</tissue>
    </source>
</reference>
<feature type="region of interest" description="Disordered" evidence="1">
    <location>
        <begin position="46"/>
        <end position="112"/>
    </location>
</feature>
<sequence length="112" mass="12537">MGELRNVMSQYTSNADPNEREARKEILRQAEELGEMEETAIQMAKATLAQHQSDEQPTPTPERLPASQRLGNNSQTQNSNSATRRENPYLSPQDRIPASFRLGPPNDPPLPP</sequence>
<keyword evidence="3" id="KW-1185">Reference proteome</keyword>
<dbReference type="EMBL" id="JAAMPC010000007">
    <property type="protein sequence ID" value="KAG2305130.1"/>
    <property type="molecule type" value="Genomic_DNA"/>
</dbReference>
<feature type="compositionally biased region" description="Low complexity" evidence="1">
    <location>
        <begin position="72"/>
        <end position="81"/>
    </location>
</feature>
<comment type="caution">
    <text evidence="2">The sequence shown here is derived from an EMBL/GenBank/DDBJ whole genome shotgun (WGS) entry which is preliminary data.</text>
</comment>
<organism evidence="2 3">
    <name type="scientific">Brassica carinata</name>
    <name type="common">Ethiopian mustard</name>
    <name type="synonym">Abyssinian cabbage</name>
    <dbReference type="NCBI Taxonomy" id="52824"/>
    <lineage>
        <taxon>Eukaryota</taxon>
        <taxon>Viridiplantae</taxon>
        <taxon>Streptophyta</taxon>
        <taxon>Embryophyta</taxon>
        <taxon>Tracheophyta</taxon>
        <taxon>Spermatophyta</taxon>
        <taxon>Magnoliopsida</taxon>
        <taxon>eudicotyledons</taxon>
        <taxon>Gunneridae</taxon>
        <taxon>Pentapetalae</taxon>
        <taxon>rosids</taxon>
        <taxon>malvids</taxon>
        <taxon>Brassicales</taxon>
        <taxon>Brassicaceae</taxon>
        <taxon>Brassiceae</taxon>
        <taxon>Brassica</taxon>
    </lineage>
</organism>
<accession>A0A8X7V6E3</accession>
<gene>
    <name evidence="2" type="ORF">Bca52824_033781</name>
</gene>
<evidence type="ECO:0000256" key="1">
    <source>
        <dbReference type="SAM" id="MobiDB-lite"/>
    </source>
</evidence>
<feature type="region of interest" description="Disordered" evidence="1">
    <location>
        <begin position="1"/>
        <end position="21"/>
    </location>
</feature>
<evidence type="ECO:0000313" key="2">
    <source>
        <dbReference type="EMBL" id="KAG2305130.1"/>
    </source>
</evidence>